<dbReference type="InterPro" id="IPR028090">
    <property type="entry name" value="JAB_dom_prok"/>
</dbReference>
<dbReference type="Pfam" id="PF00899">
    <property type="entry name" value="ThiF"/>
    <property type="match status" value="1"/>
</dbReference>
<evidence type="ECO:0000259" key="7">
    <source>
        <dbReference type="Pfam" id="PF14464"/>
    </source>
</evidence>
<dbReference type="EMBL" id="CP029693">
    <property type="protein sequence ID" value="AWY40129.1"/>
    <property type="molecule type" value="Genomic_DNA"/>
</dbReference>
<dbReference type="InterPro" id="IPR032865">
    <property type="entry name" value="Prok-E2_A"/>
</dbReference>
<feature type="domain" description="THIF-type NAD/FAD binding fold" evidence="6">
    <location>
        <begin position="370"/>
        <end position="484"/>
    </location>
</feature>
<keyword evidence="4" id="KW-0862">Zinc</keyword>
<dbReference type="Gene3D" id="3.40.140.10">
    <property type="entry name" value="Cytidine Deaminase, domain 2"/>
    <property type="match status" value="1"/>
</dbReference>
<dbReference type="GO" id="GO:0046872">
    <property type="term" value="F:metal ion binding"/>
    <property type="evidence" value="ECO:0007669"/>
    <property type="project" value="UniProtKB-KW"/>
</dbReference>
<evidence type="ECO:0008006" key="10">
    <source>
        <dbReference type="Google" id="ProtNLM"/>
    </source>
</evidence>
<proteinExistence type="predicted"/>
<keyword evidence="2" id="KW-0479">Metal-binding</keyword>
<dbReference type="SUPFAM" id="SSF69572">
    <property type="entry name" value="Activating enzymes of the ubiquitin-like proteins"/>
    <property type="match status" value="1"/>
</dbReference>
<keyword evidence="1" id="KW-0645">Protease</keyword>
<dbReference type="Pfam" id="PF14464">
    <property type="entry name" value="Prok-JAB"/>
    <property type="match status" value="1"/>
</dbReference>
<dbReference type="OrthoDB" id="5470925at2"/>
<evidence type="ECO:0000259" key="6">
    <source>
        <dbReference type="Pfam" id="PF00899"/>
    </source>
</evidence>
<evidence type="ECO:0000256" key="3">
    <source>
        <dbReference type="ARBA" id="ARBA00022801"/>
    </source>
</evidence>
<dbReference type="RefSeq" id="WP_110963865.1">
    <property type="nucleotide sequence ID" value="NZ_CP029693.1"/>
</dbReference>
<dbReference type="SUPFAM" id="SSF102712">
    <property type="entry name" value="JAB1/MPN domain"/>
    <property type="match status" value="1"/>
</dbReference>
<accession>A0A2Z4RH06</accession>
<keyword evidence="5" id="KW-0482">Metalloprotease</keyword>
<dbReference type="Gene3D" id="3.40.50.720">
    <property type="entry name" value="NAD(P)-binding Rossmann-like Domain"/>
    <property type="match status" value="1"/>
</dbReference>
<gene>
    <name evidence="8" type="ORF">DKY63_09545</name>
</gene>
<evidence type="ECO:0000256" key="1">
    <source>
        <dbReference type="ARBA" id="ARBA00022670"/>
    </source>
</evidence>
<sequence length="746" mass="82322">MIEYFVLGEVLEPSRQHELYPETAALLRACCASPYIEVRELRCEASKMSRTEYIIINAGDGTVDSGNPAGIRRQERLAIGINPQYRVPILVHALRKDFPAHSHQHPRAPGRPRTLCLYDADWAAVQLSWTPERFIARMFWWLRDSAQLKLHRDDQPLEQLFYMSPFQLILPSNYAEYAAVGGKTLTIGRVGGSDSVILRAVPSSQASQSKAIRVVSIAVPPVDATTVVELPDTLGALQEQLEIWGSDLSEPLYDSVFEAISEGVSPSEGIGEGILILLWIPRTRQGEPERTDVLGFMMTTSLFALAKAFDMLGLPNVQGHCMRIALVGGQRGTAWRSLAPVPVEVRAALTTKMAQDLSAVTPESAQFDGVLAGVGALGSALSDLWIRQQWGHWTFVDPDRLMPHNLSRHVASDCDIGLAKADVMRDLASWIYPNEPSPVAVAKSILSQDEEVLSALSQAQLVVDVTTTFQVPRELARTADAPRTASLFLTPSGLSSVMMLEDQARQQRVDGIEGQYYRAILSSDWGREHLANHFGDRWVGGGCRDISVRLSNECIHVHAGILSRQLRRSVAKPEARLCVWTYEEQSGAVASHEVSLSEVCTTTSNGWTIKYDAALIDKLKQARLIALPNEIGGSIVGVTDLKARTLVIVDVLPTPPDSQSSPRHFIRGEEGQQEALEEVHRRTARVVDYQGEWHSHPDGVPARSSQDDQILLNTVHRKMSVEGLPALMVIVARNEISFIVRYKDAA</sequence>
<keyword evidence="3" id="KW-0378">Hydrolase</keyword>
<name>A0A2Z4RH06_PSEPU</name>
<evidence type="ECO:0000313" key="8">
    <source>
        <dbReference type="EMBL" id="AWY40129.1"/>
    </source>
</evidence>
<dbReference type="GO" id="GO:0006508">
    <property type="term" value="P:proteolysis"/>
    <property type="evidence" value="ECO:0007669"/>
    <property type="project" value="UniProtKB-KW"/>
</dbReference>
<dbReference type="InterPro" id="IPR035985">
    <property type="entry name" value="Ubiquitin-activating_enz"/>
</dbReference>
<dbReference type="InterPro" id="IPR000594">
    <property type="entry name" value="ThiF_NAD_FAD-bd"/>
</dbReference>
<evidence type="ECO:0000256" key="2">
    <source>
        <dbReference type="ARBA" id="ARBA00022723"/>
    </source>
</evidence>
<evidence type="ECO:0000256" key="4">
    <source>
        <dbReference type="ARBA" id="ARBA00022833"/>
    </source>
</evidence>
<reference evidence="8 9" key="1">
    <citation type="submission" date="2018-05" db="EMBL/GenBank/DDBJ databases">
        <title>Whole genome sequence of Pseudomonas putida JBC17.</title>
        <authorList>
            <person name="Lee Y.H."/>
            <person name="David K."/>
        </authorList>
    </citation>
    <scope>NUCLEOTIDE SEQUENCE [LARGE SCALE GENOMIC DNA]</scope>
    <source>
        <strain evidence="8 9">JBC17</strain>
    </source>
</reference>
<evidence type="ECO:0000313" key="9">
    <source>
        <dbReference type="Proteomes" id="UP000250299"/>
    </source>
</evidence>
<organism evidence="8 9">
    <name type="scientific">Pseudomonas putida</name>
    <name type="common">Arthrobacter siderocapsulatus</name>
    <dbReference type="NCBI Taxonomy" id="303"/>
    <lineage>
        <taxon>Bacteria</taxon>
        <taxon>Pseudomonadati</taxon>
        <taxon>Pseudomonadota</taxon>
        <taxon>Gammaproteobacteria</taxon>
        <taxon>Pseudomonadales</taxon>
        <taxon>Pseudomonadaceae</taxon>
        <taxon>Pseudomonas</taxon>
    </lineage>
</organism>
<protein>
    <recommendedName>
        <fullName evidence="10">Thiamine biosynthesis protein ThiF</fullName>
    </recommendedName>
</protein>
<dbReference type="Pfam" id="PF14457">
    <property type="entry name" value="Prok-E2_A"/>
    <property type="match status" value="1"/>
</dbReference>
<feature type="domain" description="JAB" evidence="7">
    <location>
        <begin position="615"/>
        <end position="733"/>
    </location>
</feature>
<evidence type="ECO:0000256" key="5">
    <source>
        <dbReference type="ARBA" id="ARBA00023049"/>
    </source>
</evidence>
<dbReference type="GO" id="GO:0008237">
    <property type="term" value="F:metallopeptidase activity"/>
    <property type="evidence" value="ECO:0007669"/>
    <property type="project" value="UniProtKB-KW"/>
</dbReference>
<dbReference type="GO" id="GO:0008641">
    <property type="term" value="F:ubiquitin-like modifier activating enzyme activity"/>
    <property type="evidence" value="ECO:0007669"/>
    <property type="project" value="InterPro"/>
</dbReference>
<dbReference type="AlphaFoldDB" id="A0A2Z4RH06"/>
<dbReference type="Proteomes" id="UP000250299">
    <property type="component" value="Chromosome"/>
</dbReference>